<dbReference type="RefSeq" id="WP_140623822.1">
    <property type="nucleotide sequence ID" value="NZ_VFRQ01000016.1"/>
</dbReference>
<accession>A0A501VZ02</accession>
<dbReference type="AlphaFoldDB" id="A0A501VZ02"/>
<gene>
    <name evidence="1" type="ORF">FJM65_19735</name>
</gene>
<sequence>MKNYIVNIRWHLLPLFLLGIWPAAALAQYRPSIDVQEWPSGKVVLLSGDTIYGPLTFYRSQEVVSVLNKDGTKSSFSPVNVQYFVAREEPSGRPYTFRSLPWNMGRGYTSFKKPTFFEELTQGPYGLMMRESYMQKDASGNEPLFVQNSTSLSEYYIPGSEWANLIKPLYYVLLPNGEVATLRNVRKDLYRLFGDKARQVKKFVRERNLSFEKPHQLMAIINYYNALE</sequence>
<dbReference type="Proteomes" id="UP000316727">
    <property type="component" value="Unassembled WGS sequence"/>
</dbReference>
<organism evidence="1 2">
    <name type="scientific">Pontibacter mangrovi</name>
    <dbReference type="NCBI Taxonomy" id="2589816"/>
    <lineage>
        <taxon>Bacteria</taxon>
        <taxon>Pseudomonadati</taxon>
        <taxon>Bacteroidota</taxon>
        <taxon>Cytophagia</taxon>
        <taxon>Cytophagales</taxon>
        <taxon>Hymenobacteraceae</taxon>
        <taxon>Pontibacter</taxon>
    </lineage>
</organism>
<dbReference type="OrthoDB" id="878746at2"/>
<name>A0A501VZ02_9BACT</name>
<keyword evidence="2" id="KW-1185">Reference proteome</keyword>
<comment type="caution">
    <text evidence="1">The sequence shown here is derived from an EMBL/GenBank/DDBJ whole genome shotgun (WGS) entry which is preliminary data.</text>
</comment>
<dbReference type="EMBL" id="VFRQ01000016">
    <property type="protein sequence ID" value="TPE41074.1"/>
    <property type="molecule type" value="Genomic_DNA"/>
</dbReference>
<evidence type="ECO:0000313" key="1">
    <source>
        <dbReference type="EMBL" id="TPE41074.1"/>
    </source>
</evidence>
<reference evidence="1 2" key="1">
    <citation type="submission" date="2019-06" db="EMBL/GenBank/DDBJ databases">
        <title>A novel bacterium of genus Pontibacter, isolated from marine sediment.</title>
        <authorList>
            <person name="Huang H."/>
            <person name="Mo K."/>
            <person name="Hu Y."/>
        </authorList>
    </citation>
    <scope>NUCLEOTIDE SEQUENCE [LARGE SCALE GENOMIC DNA]</scope>
    <source>
        <strain evidence="1 2">HB172049</strain>
    </source>
</reference>
<proteinExistence type="predicted"/>
<evidence type="ECO:0000313" key="2">
    <source>
        <dbReference type="Proteomes" id="UP000316727"/>
    </source>
</evidence>
<protein>
    <submittedName>
        <fullName evidence="1">Uncharacterized protein</fullName>
    </submittedName>
</protein>